<evidence type="ECO:0000313" key="2">
    <source>
        <dbReference type="EMBL" id="CAI0539495.1"/>
    </source>
</evidence>
<proteinExistence type="predicted"/>
<protein>
    <submittedName>
        <fullName evidence="2">Uncharacterized protein</fullName>
    </submittedName>
</protein>
<sequence>MEEAFRQELLEQLRRKGHTSPNHLFFTLEVRAANKGTKKAAGSTRRMQKRSWTQSLQMSEKGERLVLAATLLQCAATSGLPEHLNGLKT</sequence>
<dbReference type="Proteomes" id="UP001154282">
    <property type="component" value="Unassembled WGS sequence"/>
</dbReference>
<dbReference type="EMBL" id="CAMGYJ010000009">
    <property type="protein sequence ID" value="CAI0539495.1"/>
    <property type="molecule type" value="Genomic_DNA"/>
</dbReference>
<reference evidence="2" key="1">
    <citation type="submission" date="2022-08" db="EMBL/GenBank/DDBJ databases">
        <authorList>
            <person name="Gutierrez-Valencia J."/>
        </authorList>
    </citation>
    <scope>NUCLEOTIDE SEQUENCE</scope>
</reference>
<comment type="caution">
    <text evidence="2">The sequence shown here is derived from an EMBL/GenBank/DDBJ whole genome shotgun (WGS) entry which is preliminary data.</text>
</comment>
<feature type="region of interest" description="Disordered" evidence="1">
    <location>
        <begin position="36"/>
        <end position="55"/>
    </location>
</feature>
<accession>A0AAV0Q5P2</accession>
<dbReference type="AlphaFoldDB" id="A0AAV0Q5P2"/>
<evidence type="ECO:0000256" key="1">
    <source>
        <dbReference type="SAM" id="MobiDB-lite"/>
    </source>
</evidence>
<keyword evidence="3" id="KW-1185">Reference proteome</keyword>
<gene>
    <name evidence="2" type="ORF">LITE_LOCUS41324</name>
</gene>
<evidence type="ECO:0000313" key="3">
    <source>
        <dbReference type="Proteomes" id="UP001154282"/>
    </source>
</evidence>
<organism evidence="2 3">
    <name type="scientific">Linum tenue</name>
    <dbReference type="NCBI Taxonomy" id="586396"/>
    <lineage>
        <taxon>Eukaryota</taxon>
        <taxon>Viridiplantae</taxon>
        <taxon>Streptophyta</taxon>
        <taxon>Embryophyta</taxon>
        <taxon>Tracheophyta</taxon>
        <taxon>Spermatophyta</taxon>
        <taxon>Magnoliopsida</taxon>
        <taxon>eudicotyledons</taxon>
        <taxon>Gunneridae</taxon>
        <taxon>Pentapetalae</taxon>
        <taxon>rosids</taxon>
        <taxon>fabids</taxon>
        <taxon>Malpighiales</taxon>
        <taxon>Linaceae</taxon>
        <taxon>Linum</taxon>
    </lineage>
</organism>
<name>A0AAV0Q5P2_9ROSI</name>